<comment type="similarity">
    <text evidence="2 14">Belongs to the DsbB family.</text>
</comment>
<evidence type="ECO:0000256" key="13">
    <source>
        <dbReference type="ARBA" id="ARBA00023284"/>
    </source>
</evidence>
<dbReference type="Pfam" id="PF02600">
    <property type="entry name" value="DsbB"/>
    <property type="match status" value="1"/>
</dbReference>
<evidence type="ECO:0000256" key="5">
    <source>
        <dbReference type="ARBA" id="ARBA00022519"/>
    </source>
</evidence>
<dbReference type="InterPro" id="IPR003752">
    <property type="entry name" value="DiS_bond_form_DsbB/BdbC"/>
</dbReference>
<keyword evidence="17" id="KW-1185">Reference proteome</keyword>
<name>A0A1T4QCJ6_9GAMM</name>
<evidence type="ECO:0000256" key="4">
    <source>
        <dbReference type="ARBA" id="ARBA00022475"/>
    </source>
</evidence>
<keyword evidence="5" id="KW-0997">Cell inner membrane</keyword>
<feature type="topological domain" description="Cytoplasmic" evidence="14">
    <location>
        <begin position="61"/>
        <end position="66"/>
    </location>
</feature>
<dbReference type="AlphaFoldDB" id="A0A1T4QCJ6"/>
<comment type="subcellular location">
    <subcellularLocation>
        <location evidence="1">Cell inner membrane</location>
        <topology evidence="1">Multi-pass membrane protein</topology>
    </subcellularLocation>
    <subcellularLocation>
        <location evidence="14">Cell membrane</location>
        <topology evidence="14">Multi-pass membrane protein</topology>
    </subcellularLocation>
</comment>
<keyword evidence="13 14" id="KW-0676">Redox-active center</keyword>
<organism evidence="16 17">
    <name type="scientific">Oceanospirillum multiglobuliferum</name>
    <dbReference type="NCBI Taxonomy" id="64969"/>
    <lineage>
        <taxon>Bacteria</taxon>
        <taxon>Pseudomonadati</taxon>
        <taxon>Pseudomonadota</taxon>
        <taxon>Gammaproteobacteria</taxon>
        <taxon>Oceanospirillales</taxon>
        <taxon>Oceanospirillaceae</taxon>
        <taxon>Oceanospirillum</taxon>
    </lineage>
</organism>
<dbReference type="PANTHER" id="PTHR36570:SF3">
    <property type="entry name" value="DISULFIDE BOND FORMATION PROTEIN B"/>
    <property type="match status" value="1"/>
</dbReference>
<sequence length="163" mass="17981">MSLNYRTLNLVGFVSCVLLLVSALIMQHVFELEPCPLCIFQRVAFMAAAAIFLVAAIHNPQSTGQKVYTFLNLAALISGVGLALRHIWLQNLPADKVPSCGPGLDYMLEVLPFTDVINTVLKGSGECAEVSWTFLGLSIPWWTLFAYIALCAWCIFSLKISKR</sequence>
<accession>A0A1T4QCJ6</accession>
<evidence type="ECO:0000256" key="8">
    <source>
        <dbReference type="ARBA" id="ARBA00022989"/>
    </source>
</evidence>
<dbReference type="STRING" id="64969.SAMN02745127_01853"/>
<dbReference type="GO" id="GO:0009055">
    <property type="term" value="F:electron transfer activity"/>
    <property type="evidence" value="ECO:0007669"/>
    <property type="project" value="UniProtKB-UniRule"/>
</dbReference>
<evidence type="ECO:0000256" key="7">
    <source>
        <dbReference type="ARBA" id="ARBA00022982"/>
    </source>
</evidence>
<comment type="caution">
    <text evidence="14">Lacks conserved residue(s) required for the propagation of feature annotation.</text>
</comment>
<feature type="transmembrane region" description="Helical" evidence="15">
    <location>
        <begin position="139"/>
        <end position="158"/>
    </location>
</feature>
<keyword evidence="11 14" id="KW-1015">Disulfide bond</keyword>
<evidence type="ECO:0000256" key="6">
    <source>
        <dbReference type="ARBA" id="ARBA00022692"/>
    </source>
</evidence>
<dbReference type="Gene3D" id="1.20.1550.10">
    <property type="entry name" value="DsbB-like"/>
    <property type="match status" value="1"/>
</dbReference>
<dbReference type="GO" id="GO:0005886">
    <property type="term" value="C:plasma membrane"/>
    <property type="evidence" value="ECO:0007669"/>
    <property type="project" value="UniProtKB-SubCell"/>
</dbReference>
<keyword evidence="4 14" id="KW-1003">Cell membrane</keyword>
<feature type="transmembrane region" description="Helical" evidence="15">
    <location>
        <begin position="39"/>
        <end position="57"/>
    </location>
</feature>
<evidence type="ECO:0000256" key="11">
    <source>
        <dbReference type="ARBA" id="ARBA00023157"/>
    </source>
</evidence>
<keyword evidence="9 14" id="KW-0560">Oxidoreductase</keyword>
<proteinExistence type="inferred from homology"/>
<dbReference type="PANTHER" id="PTHR36570">
    <property type="entry name" value="DISULFIDE BOND FORMATION PROTEIN B"/>
    <property type="match status" value="1"/>
</dbReference>
<evidence type="ECO:0000313" key="16">
    <source>
        <dbReference type="EMBL" id="OPX56510.1"/>
    </source>
</evidence>
<feature type="disulfide bond" description="Redox-active" evidence="14">
    <location>
        <begin position="35"/>
        <end position="38"/>
    </location>
</feature>
<dbReference type="EMBL" id="MTSM01000003">
    <property type="protein sequence ID" value="OPX56510.1"/>
    <property type="molecule type" value="Genomic_DNA"/>
</dbReference>
<dbReference type="InterPro" id="IPR023380">
    <property type="entry name" value="DsbB-like_sf"/>
</dbReference>
<feature type="transmembrane region" description="Helical" evidence="15">
    <location>
        <begin position="7"/>
        <end position="27"/>
    </location>
</feature>
<keyword evidence="7 14" id="KW-0249">Electron transport</keyword>
<dbReference type="Proteomes" id="UP000191418">
    <property type="component" value="Unassembled WGS sequence"/>
</dbReference>
<comment type="caution">
    <text evidence="16">The sequence shown here is derived from an EMBL/GenBank/DDBJ whole genome shotgun (WGS) entry which is preliminary data.</text>
</comment>
<keyword evidence="8 14" id="KW-1133">Transmembrane helix</keyword>
<keyword evidence="6 14" id="KW-0812">Transmembrane</keyword>
<feature type="topological domain" description="Periplasmic" evidence="14">
    <location>
        <begin position="26"/>
        <end position="43"/>
    </location>
</feature>
<feature type="transmembrane region" description="Helical" evidence="15">
    <location>
        <begin position="69"/>
        <end position="88"/>
    </location>
</feature>
<dbReference type="InterPro" id="IPR050183">
    <property type="entry name" value="DsbB"/>
</dbReference>
<keyword evidence="10 14" id="KW-0472">Membrane</keyword>
<dbReference type="GO" id="GO:0015035">
    <property type="term" value="F:protein-disulfide reductase activity"/>
    <property type="evidence" value="ECO:0007669"/>
    <property type="project" value="UniProtKB-UniRule"/>
</dbReference>
<evidence type="ECO:0000256" key="15">
    <source>
        <dbReference type="SAM" id="Phobius"/>
    </source>
</evidence>
<evidence type="ECO:0000256" key="14">
    <source>
        <dbReference type="HAMAP-Rule" id="MF_00286"/>
    </source>
</evidence>
<evidence type="ECO:0000256" key="10">
    <source>
        <dbReference type="ARBA" id="ARBA00023136"/>
    </source>
</evidence>
<evidence type="ECO:0000256" key="9">
    <source>
        <dbReference type="ARBA" id="ARBA00023002"/>
    </source>
</evidence>
<dbReference type="InterPro" id="IPR022920">
    <property type="entry name" value="Disulphide_bond_form_DsbB"/>
</dbReference>
<feature type="topological domain" description="Cytoplasmic" evidence="14">
    <location>
        <begin position="161"/>
        <end position="163"/>
    </location>
</feature>
<dbReference type="GO" id="GO:0006457">
    <property type="term" value="P:protein folding"/>
    <property type="evidence" value="ECO:0007669"/>
    <property type="project" value="InterPro"/>
</dbReference>
<keyword evidence="12 14" id="KW-0143">Chaperone</keyword>
<evidence type="ECO:0000256" key="1">
    <source>
        <dbReference type="ARBA" id="ARBA00004429"/>
    </source>
</evidence>
<dbReference type="RefSeq" id="WP_078745451.1">
    <property type="nucleotide sequence ID" value="NZ_FUXG01000011.1"/>
</dbReference>
<evidence type="ECO:0000256" key="3">
    <source>
        <dbReference type="ARBA" id="ARBA00022448"/>
    </source>
</evidence>
<feature type="topological domain" description="Cytoplasmic" evidence="14">
    <location>
        <begin position="1"/>
        <end position="8"/>
    </location>
</feature>
<keyword evidence="3 14" id="KW-0813">Transport</keyword>
<gene>
    <name evidence="14" type="primary">dsbB</name>
    <name evidence="16" type="ORF">BTE48_03540</name>
</gene>
<evidence type="ECO:0000313" key="17">
    <source>
        <dbReference type="Proteomes" id="UP000191418"/>
    </source>
</evidence>
<reference evidence="16 17" key="1">
    <citation type="submission" date="2017-01" db="EMBL/GenBank/DDBJ databases">
        <title>Genome Sequencing of a Marine Spirillum, Oceanospirillum multiglobuliferum ATCC 33336, from Japan.</title>
        <authorList>
            <person name="Carney J.G."/>
            <person name="Trachtenberg A.M."/>
            <person name="Rheaume B.A."/>
            <person name="Linnane J.D."/>
            <person name="Pitts N.L."/>
            <person name="Mykles D.L."/>
            <person name="Maclea K.S."/>
        </authorList>
    </citation>
    <scope>NUCLEOTIDE SEQUENCE [LARGE SCALE GENOMIC DNA]</scope>
    <source>
        <strain evidence="16 17">ATCC 33336</strain>
    </source>
</reference>
<evidence type="ECO:0000256" key="12">
    <source>
        <dbReference type="ARBA" id="ARBA00023186"/>
    </source>
</evidence>
<evidence type="ECO:0000256" key="2">
    <source>
        <dbReference type="ARBA" id="ARBA00008823"/>
    </source>
</evidence>
<dbReference type="OrthoDB" id="3711263at2"/>
<protein>
    <recommendedName>
        <fullName evidence="14">Disulfide bond formation protein B</fullName>
    </recommendedName>
    <alternativeName>
        <fullName evidence="14">Disulfide oxidoreductase</fullName>
    </alternativeName>
</protein>
<dbReference type="HAMAP" id="MF_00286">
    <property type="entry name" value="DsbB"/>
    <property type="match status" value="1"/>
</dbReference>
<dbReference type="SUPFAM" id="SSF158442">
    <property type="entry name" value="DsbB-like"/>
    <property type="match status" value="1"/>
</dbReference>
<comment type="function">
    <text evidence="14">Required for disulfide bond formation in some periplasmic proteins. Acts by oxidizing the DsbA protein.</text>
</comment>